<evidence type="ECO:0000256" key="7">
    <source>
        <dbReference type="ARBA" id="ARBA00024284"/>
    </source>
</evidence>
<feature type="compositionally biased region" description="Basic residues" evidence="8">
    <location>
        <begin position="27"/>
        <end position="40"/>
    </location>
</feature>
<evidence type="ECO:0000256" key="3">
    <source>
        <dbReference type="ARBA" id="ARBA00013133"/>
    </source>
</evidence>
<keyword evidence="10" id="KW-1185">Reference proteome</keyword>
<dbReference type="InterPro" id="IPR014710">
    <property type="entry name" value="RmlC-like_jellyroll"/>
</dbReference>
<dbReference type="Proteomes" id="UP000823775">
    <property type="component" value="Unassembled WGS sequence"/>
</dbReference>
<dbReference type="PANTHER" id="PTHR22966">
    <property type="entry name" value="2-AMINOETHANETHIOL DIOXYGENASE"/>
    <property type="match status" value="1"/>
</dbReference>
<comment type="similarity">
    <text evidence="2">Belongs to the cysteine dioxygenase family.</text>
</comment>
<gene>
    <name evidence="9" type="ORF">HAX54_028120</name>
</gene>
<dbReference type="Gene3D" id="2.60.120.10">
    <property type="entry name" value="Jelly Rolls"/>
    <property type="match status" value="1"/>
</dbReference>
<comment type="cofactor">
    <cofactor evidence="1">
        <name>Fe(2+)</name>
        <dbReference type="ChEBI" id="CHEBI:29033"/>
    </cofactor>
</comment>
<evidence type="ECO:0000256" key="4">
    <source>
        <dbReference type="ARBA" id="ARBA00022723"/>
    </source>
</evidence>
<dbReference type="PANTHER" id="PTHR22966:SF50">
    <property type="entry name" value="CYSTEINE DIOXYGENASE"/>
    <property type="match status" value="1"/>
</dbReference>
<name>A0ABS8S9C7_DATST</name>
<evidence type="ECO:0000256" key="6">
    <source>
        <dbReference type="ARBA" id="ARBA00023004"/>
    </source>
</evidence>
<dbReference type="CDD" id="cd20289">
    <property type="entry name" value="cupin_ADO"/>
    <property type="match status" value="1"/>
</dbReference>
<keyword evidence="5" id="KW-0560">Oxidoreductase</keyword>
<accession>A0ABS8S9C7</accession>
<reference evidence="9 10" key="1">
    <citation type="journal article" date="2021" name="BMC Genomics">
        <title>Datura genome reveals duplications of psychoactive alkaloid biosynthetic genes and high mutation rate following tissue culture.</title>
        <authorList>
            <person name="Rajewski A."/>
            <person name="Carter-House D."/>
            <person name="Stajich J."/>
            <person name="Litt A."/>
        </authorList>
    </citation>
    <scope>NUCLEOTIDE SEQUENCE [LARGE SCALE GENOMIC DNA]</scope>
    <source>
        <strain evidence="9">AR-01</strain>
    </source>
</reference>
<dbReference type="Pfam" id="PF07847">
    <property type="entry name" value="PCO_ADO"/>
    <property type="match status" value="1"/>
</dbReference>
<proteinExistence type="inferred from homology"/>
<keyword evidence="4" id="KW-0479">Metal-binding</keyword>
<protein>
    <recommendedName>
        <fullName evidence="3">cysteine dioxygenase</fullName>
        <ecNumber evidence="3">1.13.11.20</ecNumber>
    </recommendedName>
</protein>
<evidence type="ECO:0000256" key="8">
    <source>
        <dbReference type="SAM" id="MobiDB-lite"/>
    </source>
</evidence>
<dbReference type="InterPro" id="IPR011051">
    <property type="entry name" value="RmlC_Cupin_sf"/>
</dbReference>
<evidence type="ECO:0000313" key="9">
    <source>
        <dbReference type="EMBL" id="MCD7455433.1"/>
    </source>
</evidence>
<dbReference type="EC" id="1.13.11.20" evidence="3"/>
<comment type="caution">
    <text evidence="9">The sequence shown here is derived from an EMBL/GenBank/DDBJ whole genome shotgun (WGS) entry which is preliminary data.</text>
</comment>
<dbReference type="InterPro" id="IPR012864">
    <property type="entry name" value="PCO/ADO"/>
</dbReference>
<dbReference type="SUPFAM" id="SSF51182">
    <property type="entry name" value="RmlC-like cupins"/>
    <property type="match status" value="1"/>
</dbReference>
<evidence type="ECO:0000313" key="10">
    <source>
        <dbReference type="Proteomes" id="UP000823775"/>
    </source>
</evidence>
<dbReference type="EMBL" id="JACEIK010000344">
    <property type="protein sequence ID" value="MCD7455433.1"/>
    <property type="molecule type" value="Genomic_DNA"/>
</dbReference>
<organism evidence="9 10">
    <name type="scientific">Datura stramonium</name>
    <name type="common">Jimsonweed</name>
    <name type="synonym">Common thornapple</name>
    <dbReference type="NCBI Taxonomy" id="4076"/>
    <lineage>
        <taxon>Eukaryota</taxon>
        <taxon>Viridiplantae</taxon>
        <taxon>Streptophyta</taxon>
        <taxon>Embryophyta</taxon>
        <taxon>Tracheophyta</taxon>
        <taxon>Spermatophyta</taxon>
        <taxon>Magnoliopsida</taxon>
        <taxon>eudicotyledons</taxon>
        <taxon>Gunneridae</taxon>
        <taxon>Pentapetalae</taxon>
        <taxon>asterids</taxon>
        <taxon>lamiids</taxon>
        <taxon>Solanales</taxon>
        <taxon>Solanaceae</taxon>
        <taxon>Solanoideae</taxon>
        <taxon>Datureae</taxon>
        <taxon>Datura</taxon>
    </lineage>
</organism>
<evidence type="ECO:0000256" key="2">
    <source>
        <dbReference type="ARBA" id="ARBA00006622"/>
    </source>
</evidence>
<keyword evidence="6" id="KW-0408">Iron</keyword>
<feature type="region of interest" description="Disordered" evidence="8">
    <location>
        <begin position="27"/>
        <end position="54"/>
    </location>
</feature>
<evidence type="ECO:0000256" key="5">
    <source>
        <dbReference type="ARBA" id="ARBA00023002"/>
    </source>
</evidence>
<sequence>MNNIGRILLSKTSLSGNYYSYLSKKKKKKKKEMMKKKKTKKDCEKRKRSRESNNNMVQKLYDTCKQVFANGKAGYIPPPADIQRLTSVLDSLEPKDIRFTAPSLEFSSRSPGTKEAPLVTYIKLHECNKFSIGIFYLPPSGVIPLHNHPGMTVFSKLLAGTMHAKSYDWVKDHDHKFIHCKGREQQESGMRLAKVHVDAELSAPCNTSVLFPESGGNLHCFKALTHCILLDVLGPPYSESEGRHCTYYQPYSYDMISFSDVKKMEVKEDETRYAWLEERNEQFLVLGGSYDGPTIKI</sequence>
<comment type="catalytic activity">
    <reaction evidence="7">
        <text>L-cysteine + O2 = 3-sulfino-L-alanine + H(+)</text>
        <dbReference type="Rhea" id="RHEA:20441"/>
        <dbReference type="ChEBI" id="CHEBI:15378"/>
        <dbReference type="ChEBI" id="CHEBI:15379"/>
        <dbReference type="ChEBI" id="CHEBI:35235"/>
        <dbReference type="ChEBI" id="CHEBI:61085"/>
        <dbReference type="EC" id="1.13.11.20"/>
    </reaction>
    <physiologicalReaction direction="left-to-right" evidence="7">
        <dbReference type="Rhea" id="RHEA:20442"/>
    </physiologicalReaction>
</comment>
<evidence type="ECO:0000256" key="1">
    <source>
        <dbReference type="ARBA" id="ARBA00001954"/>
    </source>
</evidence>